<dbReference type="AlphaFoldDB" id="A0A0N0GNB8"/>
<dbReference type="PRINTS" id="PR00702">
    <property type="entry name" value="ACRIFLAVINRP"/>
</dbReference>
<dbReference type="SUPFAM" id="SSF82714">
    <property type="entry name" value="Multidrug efflux transporter AcrB TolC docking domain, DN and DC subdomains"/>
    <property type="match status" value="2"/>
</dbReference>
<name>A0A0N0GNB8_9NEIS</name>
<sequence>MNISAWSIRNPVPAILLFVMLTLVGIYGLKMIDVAEMPDVNLPIILVSATLEGAAPEQLENEVARKLEDKLATVGGIDHMSSSISDGNVSVRVSFDIEKNSEEALSEVRNAVDAARADLPSTVEPPTVSKITTTGEVLLAYTVSAPNMSEADISWLIDNDISKALLAVKGINAITRTGGVQREIQVSLDPAQLAGLGITAADVSNQIAQIQKDDSGGRGTVSGQNQSLRTLGALSMPEQLGALSIPVTVTGTANSSSNLVLSSATHLRLDQIAKVSDTQEDRFAWAALDGKPVVGFQVTALLGSSEVEVAKGVRKAVAKFNQTHPQTQIHEIWNWVQPTEDNYTGSMHLLYEGALLAVLVVWWFLRDNRATLVSAAALPLSIIPTFGVMYFAGFTLNILTLLSLSLVVGVLVDDAIVEVENIVRHLRMGKSPMQAATDAANEIGLAVVATTLTLVAVFLPTAFMSGIIGRYFIQFGLTVSVAVVASLMVARLLTPMMAAYVLKNNPKPETDSWLMQRYLKAVAACLKYRGRTAAAAGLFVIISLALVPLLPTGFISPSDDSMTTVSLKLAPGSKLEETEAAVLEATRRLQKVNHVTQVYAVVGDATSDAASSAVNEATLTVSLTPRADRSRSQSQIEGDIREALWTLPGVQVAIAAESNGQVMEVTITSDDSTALATAANNITRDLRSLKDLGNVSSSSSVVRPEIHITPDPEKMAEQGVTTEALASTIRIATYGDFSTSLAKLNLPQRQLPVRVQVDPAVRNDLEALGQLRVTGRAGGVPLSSVATLSMDSGPTEIHRRNRQRYVTLSVETNGRPIGDVAAEVKALPSIRNLPAGVTRLATGDDEQMAKLAVSFGMALLIGLMCIYAVLALLFHDFLQPFTILAALPLSIGGAMLALLITHNAIGLSSLIGILMLTGIVTKNSILLVEYAVMARKHYGLSRYDALMDACHKRARPVLMTTLAMGAGMMPVAMGIGTDPSFRAPMAIVVVGGLITSTFLSLLVIPVIYTFVDGLGVRLRKLLGRDATGPYLHDAATGHGDGLGVDPPKPVVLD</sequence>
<dbReference type="SUPFAM" id="SSF82866">
    <property type="entry name" value="Multidrug efflux transporter AcrB transmembrane domain"/>
    <property type="match status" value="2"/>
</dbReference>
<accession>A0A0N0GNB8</accession>
<proteinExistence type="predicted"/>
<feature type="transmembrane region" description="Helical" evidence="1">
    <location>
        <begin position="471"/>
        <end position="493"/>
    </location>
</feature>
<comment type="caution">
    <text evidence="2">The sequence shown here is derived from an EMBL/GenBank/DDBJ whole genome shotgun (WGS) entry which is preliminary data.</text>
</comment>
<feature type="transmembrane region" description="Helical" evidence="1">
    <location>
        <begin position="851"/>
        <end position="874"/>
    </location>
</feature>
<protein>
    <submittedName>
        <fullName evidence="2">Multidrug resistance protein MdtC</fullName>
    </submittedName>
</protein>
<evidence type="ECO:0000256" key="1">
    <source>
        <dbReference type="SAM" id="Phobius"/>
    </source>
</evidence>
<keyword evidence="1" id="KW-1133">Transmembrane helix</keyword>
<dbReference type="Gene3D" id="3.30.70.1440">
    <property type="entry name" value="Multidrug efflux transporter AcrB pore domain"/>
    <property type="match status" value="1"/>
</dbReference>
<evidence type="ECO:0000313" key="3">
    <source>
        <dbReference type="Proteomes" id="UP000037939"/>
    </source>
</evidence>
<dbReference type="GO" id="GO:0005886">
    <property type="term" value="C:plasma membrane"/>
    <property type="evidence" value="ECO:0007669"/>
    <property type="project" value="TreeGrafter"/>
</dbReference>
<keyword evidence="1" id="KW-0472">Membrane</keyword>
<feature type="transmembrane region" description="Helical" evidence="1">
    <location>
        <begin position="348"/>
        <end position="365"/>
    </location>
</feature>
<dbReference type="GO" id="GO:0042910">
    <property type="term" value="F:xenobiotic transmembrane transporter activity"/>
    <property type="evidence" value="ECO:0007669"/>
    <property type="project" value="TreeGrafter"/>
</dbReference>
<evidence type="ECO:0000313" key="2">
    <source>
        <dbReference type="EMBL" id="KPC52565.1"/>
    </source>
</evidence>
<feature type="transmembrane region" description="Helical" evidence="1">
    <location>
        <begin position="985"/>
        <end position="1011"/>
    </location>
</feature>
<dbReference type="Gene3D" id="1.20.1640.10">
    <property type="entry name" value="Multidrug efflux transporter AcrB transmembrane domain"/>
    <property type="match status" value="2"/>
</dbReference>
<keyword evidence="1" id="KW-0812">Transmembrane</keyword>
<feature type="transmembrane region" description="Helical" evidence="1">
    <location>
        <begin position="12"/>
        <end position="29"/>
    </location>
</feature>
<gene>
    <name evidence="2" type="primary">mdtC_2</name>
    <name evidence="2" type="ORF">WG78_11995</name>
</gene>
<feature type="transmembrane region" description="Helical" evidence="1">
    <location>
        <begin position="372"/>
        <end position="392"/>
    </location>
</feature>
<feature type="transmembrane region" description="Helical" evidence="1">
    <location>
        <begin position="439"/>
        <end position="459"/>
    </location>
</feature>
<dbReference type="InterPro" id="IPR001036">
    <property type="entry name" value="Acrflvin-R"/>
</dbReference>
<feature type="transmembrane region" description="Helical" evidence="1">
    <location>
        <begin position="398"/>
        <end position="419"/>
    </location>
</feature>
<feature type="transmembrane region" description="Helical" evidence="1">
    <location>
        <begin position="954"/>
        <end position="973"/>
    </location>
</feature>
<dbReference type="PANTHER" id="PTHR32063:SF77">
    <property type="entry name" value="ACR FAMILY TRANSPORT PROTEIN"/>
    <property type="match status" value="1"/>
</dbReference>
<keyword evidence="3" id="KW-1185">Reference proteome</keyword>
<dbReference type="Gene3D" id="3.30.70.1430">
    <property type="entry name" value="Multidrug efflux transporter AcrB pore domain"/>
    <property type="match status" value="2"/>
</dbReference>
<dbReference type="RefSeq" id="WP_083458965.1">
    <property type="nucleotide sequence ID" value="NZ_LAQT01000009.1"/>
</dbReference>
<dbReference type="Gene3D" id="3.30.2090.10">
    <property type="entry name" value="Multidrug efflux transporter AcrB TolC docking domain, DN and DC subdomains"/>
    <property type="match status" value="2"/>
</dbReference>
<dbReference type="InterPro" id="IPR027463">
    <property type="entry name" value="AcrB_DN_DC_subdom"/>
</dbReference>
<reference evidence="2 3" key="1">
    <citation type="submission" date="2015-07" db="EMBL/GenBank/DDBJ databases">
        <title>Draft genome sequence of the Amantichitinum ursilacus IGB-41, a new chitin-degrading bacterium.</title>
        <authorList>
            <person name="Kirstahler P."/>
            <person name="Guenther M."/>
            <person name="Grumaz C."/>
            <person name="Rupp S."/>
            <person name="Zibek S."/>
            <person name="Sohn K."/>
        </authorList>
    </citation>
    <scope>NUCLEOTIDE SEQUENCE [LARGE SCALE GENOMIC DNA]</scope>
    <source>
        <strain evidence="2 3">IGB-41</strain>
    </source>
</reference>
<dbReference type="STRING" id="857265.WG78_11995"/>
<dbReference type="Pfam" id="PF00873">
    <property type="entry name" value="ACR_tran"/>
    <property type="match status" value="1"/>
</dbReference>
<dbReference type="PANTHER" id="PTHR32063">
    <property type="match status" value="1"/>
</dbReference>
<dbReference type="Gene3D" id="3.30.70.1320">
    <property type="entry name" value="Multidrug efflux transporter AcrB pore domain like"/>
    <property type="match status" value="1"/>
</dbReference>
<feature type="transmembrane region" description="Helical" evidence="1">
    <location>
        <begin position="533"/>
        <end position="554"/>
    </location>
</feature>
<organism evidence="2 3">
    <name type="scientific">Amantichitinum ursilacus</name>
    <dbReference type="NCBI Taxonomy" id="857265"/>
    <lineage>
        <taxon>Bacteria</taxon>
        <taxon>Pseudomonadati</taxon>
        <taxon>Pseudomonadota</taxon>
        <taxon>Betaproteobacteria</taxon>
        <taxon>Neisseriales</taxon>
        <taxon>Chitinibacteraceae</taxon>
        <taxon>Amantichitinum</taxon>
    </lineage>
</organism>
<feature type="transmembrane region" description="Helical" evidence="1">
    <location>
        <begin position="881"/>
        <end position="905"/>
    </location>
</feature>
<dbReference type="EMBL" id="LAQT01000009">
    <property type="protein sequence ID" value="KPC52565.1"/>
    <property type="molecule type" value="Genomic_DNA"/>
</dbReference>
<dbReference type="OrthoDB" id="9177212at2"/>
<dbReference type="Proteomes" id="UP000037939">
    <property type="component" value="Unassembled WGS sequence"/>
</dbReference>
<dbReference type="PATRIC" id="fig|857265.3.peg.2470"/>
<dbReference type="SUPFAM" id="SSF82693">
    <property type="entry name" value="Multidrug efflux transporter AcrB pore domain, PN1, PN2, PC1 and PC2 subdomains"/>
    <property type="match status" value="3"/>
</dbReference>
<feature type="transmembrane region" description="Helical" evidence="1">
    <location>
        <begin position="911"/>
        <end position="933"/>
    </location>
</feature>